<dbReference type="Gene3D" id="3.40.710.10">
    <property type="entry name" value="DD-peptidase/beta-lactamase superfamily"/>
    <property type="match status" value="1"/>
</dbReference>
<dbReference type="PANTHER" id="PTHR46825">
    <property type="entry name" value="D-ALANYL-D-ALANINE-CARBOXYPEPTIDASE/ENDOPEPTIDASE AMPH"/>
    <property type="match status" value="1"/>
</dbReference>
<reference evidence="4" key="1">
    <citation type="journal article" date="2019" name="Int. J. Syst. Evol. Microbiol.">
        <title>The Global Catalogue of Microorganisms (GCM) 10K type strain sequencing project: providing services to taxonomists for standard genome sequencing and annotation.</title>
        <authorList>
            <consortium name="The Broad Institute Genomics Platform"/>
            <consortium name="The Broad Institute Genome Sequencing Center for Infectious Disease"/>
            <person name="Wu L."/>
            <person name="Ma J."/>
        </authorList>
    </citation>
    <scope>NUCLEOTIDE SEQUENCE [LARGE SCALE GENOMIC DNA]</scope>
    <source>
        <strain evidence="4">KCTC 42644</strain>
    </source>
</reference>
<dbReference type="SUPFAM" id="SSF56601">
    <property type="entry name" value="beta-lactamase/transpeptidase-like"/>
    <property type="match status" value="1"/>
</dbReference>
<dbReference type="Pfam" id="PF00144">
    <property type="entry name" value="Beta-lactamase"/>
    <property type="match status" value="1"/>
</dbReference>
<keyword evidence="3" id="KW-0378">Hydrolase</keyword>
<feature type="domain" description="Beta-lactamase-related" evidence="2">
    <location>
        <begin position="41"/>
        <end position="351"/>
    </location>
</feature>
<feature type="chain" id="PRO_5046712891" evidence="1">
    <location>
        <begin position="22"/>
        <end position="485"/>
    </location>
</feature>
<feature type="signal peptide" evidence="1">
    <location>
        <begin position="1"/>
        <end position="21"/>
    </location>
</feature>
<dbReference type="EMBL" id="JBHRXV010000001">
    <property type="protein sequence ID" value="MFC3711059.1"/>
    <property type="molecule type" value="Genomic_DNA"/>
</dbReference>
<keyword evidence="4" id="KW-1185">Reference proteome</keyword>
<proteinExistence type="predicted"/>
<accession>A0ABV7X8S4</accession>
<dbReference type="InterPro" id="IPR001466">
    <property type="entry name" value="Beta-lactam-related"/>
</dbReference>
<dbReference type="EC" id="3.-.-.-" evidence="3"/>
<organism evidence="3 4">
    <name type="scientific">Sphingoaurantiacus capsulatus</name>
    <dbReference type="NCBI Taxonomy" id="1771310"/>
    <lineage>
        <taxon>Bacteria</taxon>
        <taxon>Pseudomonadati</taxon>
        <taxon>Pseudomonadota</taxon>
        <taxon>Alphaproteobacteria</taxon>
        <taxon>Sphingomonadales</taxon>
        <taxon>Sphingosinicellaceae</taxon>
        <taxon>Sphingoaurantiacus</taxon>
    </lineage>
</organism>
<evidence type="ECO:0000313" key="4">
    <source>
        <dbReference type="Proteomes" id="UP001595615"/>
    </source>
</evidence>
<evidence type="ECO:0000259" key="2">
    <source>
        <dbReference type="Pfam" id="PF00144"/>
    </source>
</evidence>
<keyword evidence="1" id="KW-0732">Signal</keyword>
<comment type="caution">
    <text evidence="3">The sequence shown here is derived from an EMBL/GenBank/DDBJ whole genome shotgun (WGS) entry which is preliminary data.</text>
</comment>
<dbReference type="InterPro" id="IPR012338">
    <property type="entry name" value="Beta-lactam/transpept-like"/>
</dbReference>
<evidence type="ECO:0000256" key="1">
    <source>
        <dbReference type="SAM" id="SignalP"/>
    </source>
</evidence>
<gene>
    <name evidence="3" type="ORF">ACFOMD_00660</name>
</gene>
<dbReference type="RefSeq" id="WP_380855245.1">
    <property type="nucleotide sequence ID" value="NZ_JBHRXV010000001.1"/>
</dbReference>
<dbReference type="PANTHER" id="PTHR46825:SF15">
    <property type="entry name" value="BETA-LACTAMASE-RELATED DOMAIN-CONTAINING PROTEIN"/>
    <property type="match status" value="1"/>
</dbReference>
<evidence type="ECO:0000313" key="3">
    <source>
        <dbReference type="EMBL" id="MFC3711059.1"/>
    </source>
</evidence>
<name>A0ABV7X8S4_9SPHN</name>
<dbReference type="InterPro" id="IPR050491">
    <property type="entry name" value="AmpC-like"/>
</dbReference>
<sequence length="485" mass="51326">MNNTLAAAFAALIAIATPAVAADDAAFRRDFGAFLNAGMKRYPTLPAVAVAVVRHDAPIIVTARGMADRTMGRAAGADTRFYIASSTKSFVALALVRLAKKGAIDLDSTLAELAPDIAFATGVQADKVTLRHLLSHSHGLSGDALQFRLAYSGAWDEATLWRLLGGLTPNAKAPLGSFAYSNLGYNVAALLVERRLKRPWQAIVEQEVIAPLRLRDTAARGLAKPADRALPYDGLTPLYLRKTDRTMQSAGGMESSARDMARWLSANLAAERGGKGGLAAALRTTHAQFVATSDDFGPFNRTGHGFGWYRGPWHGEILLHSFGGFAGFRAHASFLPTRDLGVAALSNDDGAGYWLVDIAAAYAYDWYRDGAAAAQAAAETRLKALDTRLAEAAAKVKPAAAPQFSLAATAYAGRFCNADWGTVTVTARTTGLDLTMGALHAAATGDAPDTVRAELIPGQRLKFAFAVESEKVAALTALGSRFARC</sequence>
<dbReference type="Proteomes" id="UP001595615">
    <property type="component" value="Unassembled WGS sequence"/>
</dbReference>
<dbReference type="GO" id="GO:0016787">
    <property type="term" value="F:hydrolase activity"/>
    <property type="evidence" value="ECO:0007669"/>
    <property type="project" value="UniProtKB-KW"/>
</dbReference>
<protein>
    <submittedName>
        <fullName evidence="3">Serine hydrolase domain-containing protein</fullName>
        <ecNumber evidence="3">3.-.-.-</ecNumber>
    </submittedName>
</protein>